<proteinExistence type="predicted"/>
<dbReference type="KEGG" id="bdm:EQG53_02570"/>
<sequence>MSIVERIRAHGGEVGRDRWNVSLRKGRLDATALAWIAKHRAQLMREIWPEYDAFEERAAIIEYDGGLPRAEAERAAYREVCGC</sequence>
<dbReference type="AlphaFoldDB" id="A0A410NU94"/>
<evidence type="ECO:0000313" key="1">
    <source>
        <dbReference type="EMBL" id="QAT13326.1"/>
    </source>
</evidence>
<protein>
    <submittedName>
        <fullName evidence="1">Uncharacterized protein</fullName>
    </submittedName>
</protein>
<dbReference type="RefSeq" id="WP_128719024.1">
    <property type="nucleotide sequence ID" value="NZ_BJNC01000017.1"/>
</dbReference>
<evidence type="ECO:0000313" key="2">
    <source>
        <dbReference type="EMBL" id="QQB89312.1"/>
    </source>
</evidence>
<reference evidence="1 3" key="1">
    <citation type="submission" date="2019-01" db="EMBL/GenBank/DDBJ databases">
        <title>Brevundimonas diminuta Genome sequencing and assembly.</title>
        <authorList>
            <person name="Chen H."/>
        </authorList>
    </citation>
    <scope>NUCLEOTIDE SEQUENCE [LARGE SCALE GENOMIC DNA]</scope>
    <source>
        <strain evidence="1">ATCC</strain>
        <strain evidence="3">ATCC(B) 19146</strain>
    </source>
</reference>
<dbReference type="Proteomes" id="UP000596117">
    <property type="component" value="Chromosome"/>
</dbReference>
<keyword evidence="4" id="KW-1185">Reference proteome</keyword>
<organism evidence="1 3">
    <name type="scientific">Brevundimonas diminuta</name>
    <name type="common">Pseudomonas diminuta</name>
    <dbReference type="NCBI Taxonomy" id="293"/>
    <lineage>
        <taxon>Bacteria</taxon>
        <taxon>Pseudomonadati</taxon>
        <taxon>Pseudomonadota</taxon>
        <taxon>Alphaproteobacteria</taxon>
        <taxon>Caulobacterales</taxon>
        <taxon>Caulobacteraceae</taxon>
        <taxon>Brevundimonas</taxon>
    </lineage>
</organism>
<dbReference type="Proteomes" id="UP000287388">
    <property type="component" value="Chromosome"/>
</dbReference>
<gene>
    <name evidence="1" type="ORF">EQG53_02570</name>
    <name evidence="2" type="ORF">I6H83_02385</name>
</gene>
<accession>A0A410NU94</accession>
<reference evidence="2 4" key="2">
    <citation type="submission" date="2020-12" db="EMBL/GenBank/DDBJ databases">
        <title>FDA dAtabase for Regulatory Grade micrObial Sequences (FDA-ARGOS): Supporting development and validation of Infectious Disease Dx tests.</title>
        <authorList>
            <person name="Kerrigan L."/>
            <person name="Long C."/>
            <person name="Tallon L."/>
            <person name="Sadzewicz L."/>
            <person name="Zhao X."/>
            <person name="Boylan J."/>
            <person name="Ott S."/>
            <person name="Bowen H."/>
            <person name="Vavikolanu K."/>
            <person name="Mehta A."/>
            <person name="Aluvathingal J."/>
            <person name="Nadendla S."/>
            <person name="Yan Y."/>
            <person name="Sichtig H."/>
        </authorList>
    </citation>
    <scope>NUCLEOTIDE SEQUENCE [LARGE SCALE GENOMIC DNA]</scope>
    <source>
        <strain evidence="2 4">FDAARGOS_1026</strain>
    </source>
</reference>
<evidence type="ECO:0000313" key="4">
    <source>
        <dbReference type="Proteomes" id="UP000596117"/>
    </source>
</evidence>
<dbReference type="EMBL" id="CP066026">
    <property type="protein sequence ID" value="QQB89312.1"/>
    <property type="molecule type" value="Genomic_DNA"/>
</dbReference>
<dbReference type="EMBL" id="CP035093">
    <property type="protein sequence ID" value="QAT13326.1"/>
    <property type="molecule type" value="Genomic_DNA"/>
</dbReference>
<name>A0A410NU94_BREDI</name>
<evidence type="ECO:0000313" key="3">
    <source>
        <dbReference type="Proteomes" id="UP000287388"/>
    </source>
</evidence>